<reference evidence="2" key="1">
    <citation type="journal article" date="2017" name="Nat. Ecol. Evol.">
        <title>Genome expansion and lineage-specific genetic innovations in the forest pathogenic fungi Armillaria.</title>
        <authorList>
            <person name="Sipos G."/>
            <person name="Prasanna A.N."/>
            <person name="Walter M.C."/>
            <person name="O'Connor E."/>
            <person name="Balint B."/>
            <person name="Krizsan K."/>
            <person name="Kiss B."/>
            <person name="Hess J."/>
            <person name="Varga T."/>
            <person name="Slot J."/>
            <person name="Riley R."/>
            <person name="Boka B."/>
            <person name="Rigling D."/>
            <person name="Barry K."/>
            <person name="Lee J."/>
            <person name="Mihaltcheva S."/>
            <person name="LaButti K."/>
            <person name="Lipzen A."/>
            <person name="Waldron R."/>
            <person name="Moloney N.M."/>
            <person name="Sperisen C."/>
            <person name="Kredics L."/>
            <person name="Vagvoelgyi C."/>
            <person name="Patrignani A."/>
            <person name="Fitzpatrick D."/>
            <person name="Nagy I."/>
            <person name="Doyle S."/>
            <person name="Anderson J.B."/>
            <person name="Grigoriev I.V."/>
            <person name="Gueldener U."/>
            <person name="Muensterkoetter M."/>
            <person name="Nagy L.G."/>
        </authorList>
    </citation>
    <scope>NUCLEOTIDE SEQUENCE [LARGE SCALE GENOMIC DNA]</scope>
    <source>
        <strain evidence="2">C18/9</strain>
    </source>
</reference>
<dbReference type="AlphaFoldDB" id="A0A284QK62"/>
<proteinExistence type="predicted"/>
<dbReference type="EMBL" id="FUEG01000001">
    <property type="protein sequence ID" value="SJK96844.1"/>
    <property type="molecule type" value="Genomic_DNA"/>
</dbReference>
<sequence length="176" mass="20444">MHYVKEHTTIPVPDVPFYDPDWDRKVGGEWMLMKYIDGINPVYLWRTLTDDQWETLRISIADIWSQLMRLRFKFIGSIYEQQVESESRYFIGPMAYIPQAGSIGSPEACTSGPFLSSRDWLVVIANEKVEPIRRSIPDPEDEQAHKWREATIDALKKSPLLDSDSRDHEQTVLSIT</sequence>
<dbReference type="OrthoDB" id="10003767at2759"/>
<keyword evidence="2" id="KW-1185">Reference proteome</keyword>
<evidence type="ECO:0000313" key="1">
    <source>
        <dbReference type="EMBL" id="SJK96844.1"/>
    </source>
</evidence>
<dbReference type="STRING" id="47428.A0A284QK62"/>
<protein>
    <recommendedName>
        <fullName evidence="3">Aminoglycoside phosphotransferase domain-containing protein</fullName>
    </recommendedName>
</protein>
<accession>A0A284QK62</accession>
<organism evidence="1 2">
    <name type="scientific">Armillaria ostoyae</name>
    <name type="common">Armillaria root rot fungus</name>
    <dbReference type="NCBI Taxonomy" id="47428"/>
    <lineage>
        <taxon>Eukaryota</taxon>
        <taxon>Fungi</taxon>
        <taxon>Dikarya</taxon>
        <taxon>Basidiomycota</taxon>
        <taxon>Agaricomycotina</taxon>
        <taxon>Agaricomycetes</taxon>
        <taxon>Agaricomycetidae</taxon>
        <taxon>Agaricales</taxon>
        <taxon>Marasmiineae</taxon>
        <taxon>Physalacriaceae</taxon>
        <taxon>Armillaria</taxon>
    </lineage>
</organism>
<dbReference type="PANTHER" id="PTHR21310">
    <property type="entry name" value="AMINOGLYCOSIDE PHOSPHOTRANSFERASE-RELATED-RELATED"/>
    <property type="match status" value="1"/>
</dbReference>
<evidence type="ECO:0008006" key="3">
    <source>
        <dbReference type="Google" id="ProtNLM"/>
    </source>
</evidence>
<gene>
    <name evidence="1" type="ORF">ARMOST_00090</name>
</gene>
<name>A0A284QK62_ARMOS</name>
<dbReference type="InterPro" id="IPR051678">
    <property type="entry name" value="AGP_Transferase"/>
</dbReference>
<dbReference type="Proteomes" id="UP000219338">
    <property type="component" value="Unassembled WGS sequence"/>
</dbReference>
<evidence type="ECO:0000313" key="2">
    <source>
        <dbReference type="Proteomes" id="UP000219338"/>
    </source>
</evidence>
<dbReference type="PANTHER" id="PTHR21310:SF13">
    <property type="entry name" value="AMINOGLYCOSIDE PHOSPHOTRANSFERASE DOMAIN-CONTAINING PROTEIN"/>
    <property type="match status" value="1"/>
</dbReference>